<proteinExistence type="predicted"/>
<dbReference type="EMBL" id="LN736368">
    <property type="protein sequence ID" value="CEP63882.1"/>
    <property type="molecule type" value="Genomic_DNA"/>
</dbReference>
<evidence type="ECO:0000259" key="1">
    <source>
        <dbReference type="PROSITE" id="PS50146"/>
    </source>
</evidence>
<name>A0A0C7N168_9SACH</name>
<protein>
    <submittedName>
        <fullName evidence="2">LALA0S09e04610g1_1</fullName>
    </submittedName>
</protein>
<dbReference type="InterPro" id="IPR016064">
    <property type="entry name" value="NAD/diacylglycerol_kinase_sf"/>
</dbReference>
<organism evidence="2 3">
    <name type="scientific">Lachancea lanzarotensis</name>
    <dbReference type="NCBI Taxonomy" id="1245769"/>
    <lineage>
        <taxon>Eukaryota</taxon>
        <taxon>Fungi</taxon>
        <taxon>Dikarya</taxon>
        <taxon>Ascomycota</taxon>
        <taxon>Saccharomycotina</taxon>
        <taxon>Saccharomycetes</taxon>
        <taxon>Saccharomycetales</taxon>
        <taxon>Saccharomycetaceae</taxon>
        <taxon>Lachancea</taxon>
    </lineage>
</organism>
<dbReference type="PANTHER" id="PTHR12358">
    <property type="entry name" value="SPHINGOSINE KINASE"/>
    <property type="match status" value="1"/>
</dbReference>
<dbReference type="AlphaFoldDB" id="A0A0C7N168"/>
<dbReference type="RefSeq" id="XP_022630094.1">
    <property type="nucleotide sequence ID" value="XM_022770789.1"/>
</dbReference>
<dbReference type="PANTHER" id="PTHR12358:SF108">
    <property type="entry name" value="DAGKC DOMAIN-CONTAINING PROTEIN"/>
    <property type="match status" value="1"/>
</dbReference>
<dbReference type="InterPro" id="IPR050187">
    <property type="entry name" value="Lipid_Phosphate_FormReg"/>
</dbReference>
<dbReference type="GeneID" id="34687403"/>
<keyword evidence="3" id="KW-1185">Reference proteome</keyword>
<dbReference type="GO" id="GO:0001727">
    <property type="term" value="F:lipid kinase activity"/>
    <property type="evidence" value="ECO:0007669"/>
    <property type="project" value="TreeGrafter"/>
</dbReference>
<dbReference type="Pfam" id="PF00781">
    <property type="entry name" value="DAGK_cat"/>
    <property type="match status" value="1"/>
</dbReference>
<dbReference type="PROSITE" id="PS50146">
    <property type="entry name" value="DAGK"/>
    <property type="match status" value="1"/>
</dbReference>
<feature type="domain" description="DAGKc" evidence="1">
    <location>
        <begin position="68"/>
        <end position="198"/>
    </location>
</feature>
<dbReference type="GO" id="GO:0016020">
    <property type="term" value="C:membrane"/>
    <property type="evidence" value="ECO:0007669"/>
    <property type="project" value="TreeGrafter"/>
</dbReference>
<evidence type="ECO:0000313" key="2">
    <source>
        <dbReference type="EMBL" id="CEP63882.1"/>
    </source>
</evidence>
<dbReference type="Proteomes" id="UP000054304">
    <property type="component" value="Unassembled WGS sequence"/>
</dbReference>
<gene>
    <name evidence="2" type="ORF">LALA0_S09e04610g</name>
</gene>
<accession>A0A0C7N168</accession>
<dbReference type="InterPro" id="IPR017438">
    <property type="entry name" value="ATP-NAD_kinase_N"/>
</dbReference>
<sequence length="392" mass="44497">MNQQDTIPLFKVGEKQFKVQAKNNDDNYLSFKLEVEKVVDDGTDTVRKDIVWSDAEVVVLDSVKSGLGRSAENDFFTNVIEPVFDELKVPARVIRTENSKSVTEFASTFKPSAPTTIIIFLSGDTTISEFINALKPNEARKDNKERAHLWFLPLPFGTANAWATSLGIQNPVSAFGEFLQDKLSPKSFPLYKAKFPNGREVVFFIILSIGFHANLLHLCNEERFDNIGVEKFRIAAQEILQTYDLDYSLQLPAKLPTQHFAYFTLINTPFLEKTYMPSPSSDPLKSELHLLGYITAFDKTKLIEKIMRGYYNKPQEDISADGVVYQPFSDDFVVSFEDASDEDPNTKFEICCDGHLLNMRDLQVEGNNFDGKLQIEFLKDYSAFDLKVLTPK</sequence>
<reference evidence="2 3" key="1">
    <citation type="submission" date="2014-12" db="EMBL/GenBank/DDBJ databases">
        <authorList>
            <person name="Neuveglise Cecile"/>
        </authorList>
    </citation>
    <scope>NUCLEOTIDE SEQUENCE [LARGE SCALE GENOMIC DNA]</scope>
    <source>
        <strain evidence="2 3">CBS 12615</strain>
    </source>
</reference>
<evidence type="ECO:0000313" key="3">
    <source>
        <dbReference type="Proteomes" id="UP000054304"/>
    </source>
</evidence>
<dbReference type="STRING" id="1245769.A0A0C7N168"/>
<dbReference type="Gene3D" id="3.40.50.10330">
    <property type="entry name" value="Probable inorganic polyphosphate/atp-NAD kinase, domain 1"/>
    <property type="match status" value="1"/>
</dbReference>
<dbReference type="SUPFAM" id="SSF111331">
    <property type="entry name" value="NAD kinase/diacylglycerol kinase-like"/>
    <property type="match status" value="1"/>
</dbReference>
<dbReference type="HOGENOM" id="CLU_021934_1_0_1"/>
<dbReference type="OrthoDB" id="3853857at2759"/>
<dbReference type="InterPro" id="IPR001206">
    <property type="entry name" value="Diacylglycerol_kinase_cat_dom"/>
</dbReference>
<dbReference type="GO" id="GO:0046512">
    <property type="term" value="P:sphingosine biosynthetic process"/>
    <property type="evidence" value="ECO:0007669"/>
    <property type="project" value="TreeGrafter"/>
</dbReference>
<dbReference type="GO" id="GO:0005737">
    <property type="term" value="C:cytoplasm"/>
    <property type="evidence" value="ECO:0007669"/>
    <property type="project" value="TreeGrafter"/>
</dbReference>